<evidence type="ECO:0000313" key="1">
    <source>
        <dbReference type="EMBL" id="KAF2076718.1"/>
    </source>
</evidence>
<evidence type="ECO:0000313" key="2">
    <source>
        <dbReference type="Proteomes" id="UP000695562"/>
    </source>
</evidence>
<keyword evidence="2" id="KW-1185">Reference proteome</keyword>
<dbReference type="AlphaFoldDB" id="A0A8J4PYV3"/>
<protein>
    <submittedName>
        <fullName evidence="1">Uncharacterized protein</fullName>
    </submittedName>
</protein>
<dbReference type="Proteomes" id="UP000695562">
    <property type="component" value="Unassembled WGS sequence"/>
</dbReference>
<proteinExistence type="predicted"/>
<accession>A0A8J4PYV3</accession>
<dbReference type="EMBL" id="AJWJ01000051">
    <property type="protein sequence ID" value="KAF2076718.1"/>
    <property type="molecule type" value="Genomic_DNA"/>
</dbReference>
<name>A0A8J4PYV3_9MYCE</name>
<reference evidence="1" key="1">
    <citation type="submission" date="2020-01" db="EMBL/GenBank/DDBJ databases">
        <title>Development of genomics and gene disruption for Polysphondylium violaceum indicates a role for the polyketide synthase stlB in stalk morphogenesis.</title>
        <authorList>
            <person name="Narita B."/>
            <person name="Kawabe Y."/>
            <person name="Kin K."/>
            <person name="Saito T."/>
            <person name="Gibbs R."/>
            <person name="Kuspa A."/>
            <person name="Muzny D."/>
            <person name="Queller D."/>
            <person name="Richards S."/>
            <person name="Strassman J."/>
            <person name="Sucgang R."/>
            <person name="Worley K."/>
            <person name="Schaap P."/>
        </authorList>
    </citation>
    <scope>NUCLEOTIDE SEQUENCE</scope>
    <source>
        <strain evidence="1">QSvi11</strain>
    </source>
</reference>
<comment type="caution">
    <text evidence="1">The sequence shown here is derived from an EMBL/GenBank/DDBJ whole genome shotgun (WGS) entry which is preliminary data.</text>
</comment>
<organism evidence="1 2">
    <name type="scientific">Polysphondylium violaceum</name>
    <dbReference type="NCBI Taxonomy" id="133409"/>
    <lineage>
        <taxon>Eukaryota</taxon>
        <taxon>Amoebozoa</taxon>
        <taxon>Evosea</taxon>
        <taxon>Eumycetozoa</taxon>
        <taxon>Dictyostelia</taxon>
        <taxon>Dictyosteliales</taxon>
        <taxon>Dictyosteliaceae</taxon>
        <taxon>Polysphondylium</taxon>
    </lineage>
</organism>
<gene>
    <name evidence="1" type="ORF">CYY_001975</name>
</gene>
<sequence>MTLVENLKHLSIGQSIGDGMGKRYQIENATNLNENLSNNDTTSLQKGNWGGMGEYSNDVAYEGKKKKCEIL</sequence>